<accession>A0A6A5F6Q3</accession>
<evidence type="ECO:0000313" key="2">
    <source>
        <dbReference type="EMBL" id="KAF1384424.1"/>
    </source>
</evidence>
<feature type="compositionally biased region" description="Basic and acidic residues" evidence="1">
    <location>
        <begin position="143"/>
        <end position="154"/>
    </location>
</feature>
<dbReference type="AlphaFoldDB" id="A0A6A5F6Q3"/>
<feature type="compositionally biased region" description="Basic residues" evidence="1">
    <location>
        <begin position="126"/>
        <end position="141"/>
    </location>
</feature>
<evidence type="ECO:0000313" key="3">
    <source>
        <dbReference type="Proteomes" id="UP000465112"/>
    </source>
</evidence>
<dbReference type="Proteomes" id="UP000465112">
    <property type="component" value="Chromosome 10"/>
</dbReference>
<protein>
    <submittedName>
        <fullName evidence="2">Uncharacterized protein</fullName>
    </submittedName>
</protein>
<feature type="compositionally biased region" description="Basic and acidic residues" evidence="1">
    <location>
        <begin position="64"/>
        <end position="83"/>
    </location>
</feature>
<organism evidence="2 3">
    <name type="scientific">Perca fluviatilis</name>
    <name type="common">European perch</name>
    <dbReference type="NCBI Taxonomy" id="8168"/>
    <lineage>
        <taxon>Eukaryota</taxon>
        <taxon>Metazoa</taxon>
        <taxon>Chordata</taxon>
        <taxon>Craniata</taxon>
        <taxon>Vertebrata</taxon>
        <taxon>Euteleostomi</taxon>
        <taxon>Actinopterygii</taxon>
        <taxon>Neopterygii</taxon>
        <taxon>Teleostei</taxon>
        <taxon>Neoteleostei</taxon>
        <taxon>Acanthomorphata</taxon>
        <taxon>Eupercaria</taxon>
        <taxon>Perciformes</taxon>
        <taxon>Percoidei</taxon>
        <taxon>Percidae</taxon>
        <taxon>Percinae</taxon>
        <taxon>Perca</taxon>
    </lineage>
</organism>
<feature type="region of interest" description="Disordered" evidence="1">
    <location>
        <begin position="123"/>
        <end position="154"/>
    </location>
</feature>
<evidence type="ECO:0000256" key="1">
    <source>
        <dbReference type="SAM" id="MobiDB-lite"/>
    </source>
</evidence>
<gene>
    <name evidence="2" type="ORF">PFLUV_G00120050</name>
</gene>
<feature type="region of interest" description="Disordered" evidence="1">
    <location>
        <begin position="52"/>
        <end position="83"/>
    </location>
</feature>
<comment type="caution">
    <text evidence="2">The sequence shown here is derived from an EMBL/GenBank/DDBJ whole genome shotgun (WGS) entry which is preliminary data.</text>
</comment>
<reference evidence="2 3" key="1">
    <citation type="submission" date="2019-06" db="EMBL/GenBank/DDBJ databases">
        <title>A chromosome-scale genome assembly of the European perch, Perca fluviatilis.</title>
        <authorList>
            <person name="Roques C."/>
            <person name="Zahm M."/>
            <person name="Cabau C."/>
            <person name="Klopp C."/>
            <person name="Bouchez O."/>
            <person name="Donnadieu C."/>
            <person name="Kuhl H."/>
            <person name="Gislard M."/>
            <person name="Guendouz S."/>
            <person name="Journot L."/>
            <person name="Haffray P."/>
            <person name="Bestin A."/>
            <person name="Morvezen R."/>
            <person name="Feron R."/>
            <person name="Wen M."/>
            <person name="Jouanno E."/>
            <person name="Herpin A."/>
            <person name="Schartl M."/>
            <person name="Postlethwait J."/>
            <person name="Schaerlinger B."/>
            <person name="Chardard D."/>
            <person name="Lecocq T."/>
            <person name="Poncet C."/>
            <person name="Jaffrelo L."/>
            <person name="Lampietro C."/>
            <person name="Guiguen Y."/>
        </authorList>
    </citation>
    <scope>NUCLEOTIDE SEQUENCE [LARGE SCALE GENOMIC DNA]</scope>
    <source>
        <tissue evidence="2">Blood</tissue>
    </source>
</reference>
<proteinExistence type="predicted"/>
<sequence length="154" mass="17817">MNGSQWVATLARPSLTPLDTTAIKKSSWVSICRARTFQGKYVSAFRSRAIKGTSVQQTLPPEVQENKQTQKEGLEDKEKPSYEGKWEDVISAGIRRPDSLGPQRNWRRVVLKRLKANRDIVMAVTPKRRDRRRNRRRHAKPVHGAEEWRDGEQE</sequence>
<dbReference type="EMBL" id="VHII01000010">
    <property type="protein sequence ID" value="KAF1384424.1"/>
    <property type="molecule type" value="Genomic_DNA"/>
</dbReference>
<keyword evidence="3" id="KW-1185">Reference proteome</keyword>
<name>A0A6A5F6Q3_PERFL</name>